<evidence type="ECO:0000256" key="1">
    <source>
        <dbReference type="SAM" id="MobiDB-lite"/>
    </source>
</evidence>
<comment type="caution">
    <text evidence="2">The sequence shown here is derived from an EMBL/GenBank/DDBJ whole genome shotgun (WGS) entry which is preliminary data.</text>
</comment>
<gene>
    <name evidence="2" type="ORF">HBR001_LOCUS6014</name>
</gene>
<dbReference type="Proteomes" id="UP001162031">
    <property type="component" value="Unassembled WGS sequence"/>
</dbReference>
<reference evidence="2" key="1">
    <citation type="submission" date="2022-12" db="EMBL/GenBank/DDBJ databases">
        <authorList>
            <person name="Webb A."/>
        </authorList>
    </citation>
    <scope>NUCLEOTIDE SEQUENCE</scope>
    <source>
        <strain evidence="2">Hp1</strain>
    </source>
</reference>
<dbReference type="EMBL" id="CANTFL010001211">
    <property type="protein sequence ID" value="CAI5733980.1"/>
    <property type="molecule type" value="Genomic_DNA"/>
</dbReference>
<evidence type="ECO:0000313" key="3">
    <source>
        <dbReference type="Proteomes" id="UP001162031"/>
    </source>
</evidence>
<organism evidence="2 3">
    <name type="scientific">Hyaloperonospora brassicae</name>
    <name type="common">Brassica downy mildew</name>
    <name type="synonym">Peronospora brassicae</name>
    <dbReference type="NCBI Taxonomy" id="162125"/>
    <lineage>
        <taxon>Eukaryota</taxon>
        <taxon>Sar</taxon>
        <taxon>Stramenopiles</taxon>
        <taxon>Oomycota</taxon>
        <taxon>Peronosporomycetes</taxon>
        <taxon>Peronosporales</taxon>
        <taxon>Peronosporaceae</taxon>
        <taxon>Hyaloperonospora</taxon>
    </lineage>
</organism>
<feature type="compositionally biased region" description="Low complexity" evidence="1">
    <location>
        <begin position="34"/>
        <end position="49"/>
    </location>
</feature>
<evidence type="ECO:0000313" key="2">
    <source>
        <dbReference type="EMBL" id="CAI5733980.1"/>
    </source>
</evidence>
<proteinExistence type="predicted"/>
<sequence length="267" mass="30895">MAKADHSHEHDAIVGRAVTAFATSFMSLDRSSHRTSSSRSNKSRNTTLSKETTSCSLASEIFLLRELNLVPVTLYPLQLSRAMAIRLFLSRIEYVAIHEVLEREEGVMYYVLNMYRKCQQKGLPPAARNVTTTRHRHLRSYTNVRGLELENRRFDYQIEQRYSSFARLRSNVANVARKYHPKCRVCAYCVNVLKFLHLTPSKPSLKVKFTTQPDERKPLLSSFINQLVHVVREDYLSCPRTLRGYHAIPALVQRFLSEQTGESFFYS</sequence>
<name>A0AAV0UDS4_HYABA</name>
<keyword evidence="3" id="KW-1185">Reference proteome</keyword>
<protein>
    <recommendedName>
        <fullName evidence="4">PX domain-containing protein</fullName>
    </recommendedName>
</protein>
<dbReference type="AlphaFoldDB" id="A0AAV0UDS4"/>
<accession>A0AAV0UDS4</accession>
<feature type="region of interest" description="Disordered" evidence="1">
    <location>
        <begin position="31"/>
        <end position="50"/>
    </location>
</feature>
<evidence type="ECO:0008006" key="4">
    <source>
        <dbReference type="Google" id="ProtNLM"/>
    </source>
</evidence>